<dbReference type="InterPro" id="IPR007312">
    <property type="entry name" value="Phosphoesterase"/>
</dbReference>
<dbReference type="KEGG" id="aser:Asera_33150"/>
<dbReference type="AlphaFoldDB" id="A0A810L1W3"/>
<evidence type="ECO:0000313" key="4">
    <source>
        <dbReference type="EMBL" id="BCJ29207.1"/>
    </source>
</evidence>
<name>A0A810L1W3_9ACTN</name>
<dbReference type="Pfam" id="PF04185">
    <property type="entry name" value="Phosphoesterase"/>
    <property type="match status" value="1"/>
</dbReference>
<evidence type="ECO:0000313" key="5">
    <source>
        <dbReference type="Proteomes" id="UP000680750"/>
    </source>
</evidence>
<organism evidence="4 5">
    <name type="scientific">Actinocatenispora sera</name>
    <dbReference type="NCBI Taxonomy" id="390989"/>
    <lineage>
        <taxon>Bacteria</taxon>
        <taxon>Bacillati</taxon>
        <taxon>Actinomycetota</taxon>
        <taxon>Actinomycetes</taxon>
        <taxon>Micromonosporales</taxon>
        <taxon>Micromonosporaceae</taxon>
        <taxon>Actinocatenispora</taxon>
    </lineage>
</organism>
<reference evidence="4" key="1">
    <citation type="submission" date="2020-08" db="EMBL/GenBank/DDBJ databases">
        <title>Whole genome shotgun sequence of Actinocatenispora sera NBRC 101916.</title>
        <authorList>
            <person name="Komaki H."/>
            <person name="Tamura T."/>
        </authorList>
    </citation>
    <scope>NUCLEOTIDE SEQUENCE</scope>
    <source>
        <strain evidence="4">NBRC 101916</strain>
    </source>
</reference>
<dbReference type="PANTHER" id="PTHR31956">
    <property type="entry name" value="NON-SPECIFIC PHOSPHOLIPASE C4-RELATED"/>
    <property type="match status" value="1"/>
</dbReference>
<sequence>MDLWRAGGARPIPYGGSMGAVGRTGRAGRARWRLLALAAAVLALAGCTGPTPGHPLAARGWHALTGAHGSPHLPRARDEDPADDRGATTVEGSGGTPVVAGGRTPRPKHVVVVVFENKKANSVIGSRHAPYLTGLAHRGAYLTESYGVAHPSQPNYLALFSGSTHGVTGDRCPERLHADNLAAQLRAAGDSYASYAEGLPSTGFTGCTAPHYDRAIAPWTDFTSVPAGTQRRFSAFPRDYATLPTVSFVLPNMCHNMHYCSVATGDRWARRALDPYARWAQTHDSLLLVTFDEDDDTRVNRIPTILVGQPVRPGRYAEHVDHYTMLRTLEAMYGLRPLGTAADRRPLTDVFRRPAAHPAVVG</sequence>
<keyword evidence="5" id="KW-1185">Reference proteome</keyword>
<keyword evidence="1" id="KW-0378">Hydrolase</keyword>
<evidence type="ECO:0008006" key="6">
    <source>
        <dbReference type="Google" id="ProtNLM"/>
    </source>
</evidence>
<evidence type="ECO:0000256" key="1">
    <source>
        <dbReference type="ARBA" id="ARBA00022801"/>
    </source>
</evidence>
<proteinExistence type="predicted"/>
<dbReference type="GO" id="GO:0042578">
    <property type="term" value="F:phosphoric ester hydrolase activity"/>
    <property type="evidence" value="ECO:0007669"/>
    <property type="project" value="UniProtKB-ARBA"/>
</dbReference>
<feature type="compositionally biased region" description="Basic and acidic residues" evidence="3">
    <location>
        <begin position="75"/>
        <end position="86"/>
    </location>
</feature>
<dbReference type="InterPro" id="IPR017850">
    <property type="entry name" value="Alkaline_phosphatase_core_sf"/>
</dbReference>
<dbReference type="SUPFAM" id="SSF53649">
    <property type="entry name" value="Alkaline phosphatase-like"/>
    <property type="match status" value="1"/>
</dbReference>
<keyword evidence="2" id="KW-0843">Virulence</keyword>
<protein>
    <recommendedName>
        <fullName evidence="6">Acid phosphatase</fullName>
    </recommendedName>
</protein>
<accession>A0A810L1W3</accession>
<dbReference type="PANTHER" id="PTHR31956:SF1">
    <property type="entry name" value="NON-SPECIFIC PHOSPHOLIPASE C1"/>
    <property type="match status" value="1"/>
</dbReference>
<feature type="region of interest" description="Disordered" evidence="3">
    <location>
        <begin position="67"/>
        <end position="103"/>
    </location>
</feature>
<gene>
    <name evidence="4" type="ORF">Asera_33150</name>
</gene>
<dbReference type="Proteomes" id="UP000680750">
    <property type="component" value="Chromosome"/>
</dbReference>
<evidence type="ECO:0000256" key="2">
    <source>
        <dbReference type="ARBA" id="ARBA00023026"/>
    </source>
</evidence>
<dbReference type="EMBL" id="AP023354">
    <property type="protein sequence ID" value="BCJ29207.1"/>
    <property type="molecule type" value="Genomic_DNA"/>
</dbReference>
<dbReference type="Gene3D" id="3.40.720.10">
    <property type="entry name" value="Alkaline Phosphatase, subunit A"/>
    <property type="match status" value="1"/>
</dbReference>
<evidence type="ECO:0000256" key="3">
    <source>
        <dbReference type="SAM" id="MobiDB-lite"/>
    </source>
</evidence>